<name>A0A0E0P9D4_ORYRU</name>
<dbReference type="EnsemblPlants" id="ORUFI04G14310.6">
    <property type="protein sequence ID" value="ORUFI04G14310.6"/>
    <property type="gene ID" value="ORUFI04G14310"/>
</dbReference>
<sequence>MNPWQWCSPANASMAATVLTLTYPHSLSSHTSLSLSILYLLALGVNALRLGRHDHREVAPDREAVVVQWPRSLQCVLSDESPRPLTVPTSEGIPHIIVVPAFRHWLPGLVKHGEAEMCSHALVDGAVEAESDGYVLGPTLVEAIGVVADAPVVAADAETTRHDVVGAGDGFLDVGVALDLEQVLAAHRAPNEGGGGPQQLAAVHDRKETMVSSCRISD</sequence>
<dbReference type="EnsemblPlants" id="ORUFI04G14310.4">
    <property type="protein sequence ID" value="ORUFI04G14310.4"/>
    <property type="gene ID" value="ORUFI04G14310"/>
</dbReference>
<accession>A0A0E0P9D4</accession>
<keyword evidence="2" id="KW-1185">Reference proteome</keyword>
<evidence type="ECO:0000313" key="1">
    <source>
        <dbReference type="EnsemblPlants" id="ORUFI04G14310.6"/>
    </source>
</evidence>
<organism evidence="1 2">
    <name type="scientific">Oryza rufipogon</name>
    <name type="common">Brownbeard rice</name>
    <name type="synonym">Asian wild rice</name>
    <dbReference type="NCBI Taxonomy" id="4529"/>
    <lineage>
        <taxon>Eukaryota</taxon>
        <taxon>Viridiplantae</taxon>
        <taxon>Streptophyta</taxon>
        <taxon>Embryophyta</taxon>
        <taxon>Tracheophyta</taxon>
        <taxon>Spermatophyta</taxon>
        <taxon>Magnoliopsida</taxon>
        <taxon>Liliopsida</taxon>
        <taxon>Poales</taxon>
        <taxon>Poaceae</taxon>
        <taxon>BOP clade</taxon>
        <taxon>Oryzoideae</taxon>
        <taxon>Oryzeae</taxon>
        <taxon>Oryzinae</taxon>
        <taxon>Oryza</taxon>
    </lineage>
</organism>
<dbReference type="EnsemblPlants" id="ORUFI04G14310.5">
    <property type="protein sequence ID" value="ORUFI04G14310.5"/>
    <property type="gene ID" value="ORUFI04G14310"/>
</dbReference>
<dbReference type="Gramene" id="ORUFI04G14310.4">
    <property type="protein sequence ID" value="ORUFI04G14310.4"/>
    <property type="gene ID" value="ORUFI04G14310"/>
</dbReference>
<dbReference type="Gramene" id="ORUFI04G14310.6">
    <property type="protein sequence ID" value="ORUFI04G14310.6"/>
    <property type="gene ID" value="ORUFI04G14310"/>
</dbReference>
<reference evidence="1" key="2">
    <citation type="submission" date="2015-06" db="UniProtKB">
        <authorList>
            <consortium name="EnsemblPlants"/>
        </authorList>
    </citation>
    <scope>IDENTIFICATION</scope>
</reference>
<evidence type="ECO:0000313" key="2">
    <source>
        <dbReference type="Proteomes" id="UP000008022"/>
    </source>
</evidence>
<dbReference type="HOGENOM" id="CLU_1268703_0_0_1"/>
<dbReference type="AlphaFoldDB" id="A0A0E0P9D4"/>
<proteinExistence type="predicted"/>
<reference evidence="2" key="1">
    <citation type="submission" date="2013-06" db="EMBL/GenBank/DDBJ databases">
        <authorList>
            <person name="Zhao Q."/>
        </authorList>
    </citation>
    <scope>NUCLEOTIDE SEQUENCE</scope>
    <source>
        <strain evidence="2">cv. W1943</strain>
    </source>
</reference>
<dbReference type="Gramene" id="ORUFI04G14310.5">
    <property type="protein sequence ID" value="ORUFI04G14310.5"/>
    <property type="gene ID" value="ORUFI04G14310"/>
</dbReference>
<dbReference type="Proteomes" id="UP000008022">
    <property type="component" value="Unassembled WGS sequence"/>
</dbReference>
<protein>
    <submittedName>
        <fullName evidence="1">Uncharacterized protein</fullName>
    </submittedName>
</protein>